<gene>
    <name evidence="2" type="ORF">JOC54_000977</name>
</gene>
<keyword evidence="1" id="KW-0472">Membrane</keyword>
<feature type="transmembrane region" description="Helical" evidence="1">
    <location>
        <begin position="38"/>
        <end position="55"/>
    </location>
</feature>
<name>A0ABS2SRV1_9BACI</name>
<comment type="caution">
    <text evidence="2">The sequence shown here is derived from an EMBL/GenBank/DDBJ whole genome shotgun (WGS) entry which is preliminary data.</text>
</comment>
<dbReference type="EMBL" id="JAFBCV010000002">
    <property type="protein sequence ID" value="MBM7837746.1"/>
    <property type="molecule type" value="Genomic_DNA"/>
</dbReference>
<keyword evidence="1" id="KW-1133">Transmembrane helix</keyword>
<evidence type="ECO:0000313" key="3">
    <source>
        <dbReference type="Proteomes" id="UP001179280"/>
    </source>
</evidence>
<evidence type="ECO:0000313" key="2">
    <source>
        <dbReference type="EMBL" id="MBM7837746.1"/>
    </source>
</evidence>
<keyword evidence="3" id="KW-1185">Reference proteome</keyword>
<proteinExistence type="predicted"/>
<feature type="transmembrane region" description="Helical" evidence="1">
    <location>
        <begin position="7"/>
        <end position="26"/>
    </location>
</feature>
<evidence type="ECO:0000256" key="1">
    <source>
        <dbReference type="SAM" id="Phobius"/>
    </source>
</evidence>
<reference evidence="2" key="1">
    <citation type="submission" date="2021-01" db="EMBL/GenBank/DDBJ databases">
        <title>Genomic Encyclopedia of Type Strains, Phase IV (KMG-IV): sequencing the most valuable type-strain genomes for metagenomic binning, comparative biology and taxonomic classification.</title>
        <authorList>
            <person name="Goeker M."/>
        </authorList>
    </citation>
    <scope>NUCLEOTIDE SEQUENCE</scope>
    <source>
        <strain evidence="2">DSM 21943</strain>
    </source>
</reference>
<keyword evidence="1" id="KW-0812">Transmembrane</keyword>
<dbReference type="Proteomes" id="UP001179280">
    <property type="component" value="Unassembled WGS sequence"/>
</dbReference>
<protein>
    <submittedName>
        <fullName evidence="2">Uncharacterized protein</fullName>
    </submittedName>
</protein>
<sequence length="60" mass="7080">MSKIQKTIFYLILISIIPFILAFWDVINGKEINWSEHIIFSVVVVPLIYVVERVLSMENR</sequence>
<organism evidence="2 3">
    <name type="scientific">Shouchella xiaoxiensis</name>
    <dbReference type="NCBI Taxonomy" id="766895"/>
    <lineage>
        <taxon>Bacteria</taxon>
        <taxon>Bacillati</taxon>
        <taxon>Bacillota</taxon>
        <taxon>Bacilli</taxon>
        <taxon>Bacillales</taxon>
        <taxon>Bacillaceae</taxon>
        <taxon>Shouchella</taxon>
    </lineage>
</organism>
<accession>A0ABS2SRV1</accession>